<evidence type="ECO:0000256" key="1">
    <source>
        <dbReference type="SAM" id="Phobius"/>
    </source>
</evidence>
<comment type="caution">
    <text evidence="3">The sequence shown here is derived from an EMBL/GenBank/DDBJ whole genome shotgun (WGS) entry which is preliminary data.</text>
</comment>
<gene>
    <name evidence="3" type="ORF">FCN74_00535</name>
</gene>
<dbReference type="Proteomes" id="UP000306552">
    <property type="component" value="Unassembled WGS sequence"/>
</dbReference>
<keyword evidence="4" id="KW-1185">Reference proteome</keyword>
<organism evidence="3 4">
    <name type="scientific">Mesohalobacter halotolerans</name>
    <dbReference type="NCBI Taxonomy" id="1883405"/>
    <lineage>
        <taxon>Bacteria</taxon>
        <taxon>Pseudomonadati</taxon>
        <taxon>Bacteroidota</taxon>
        <taxon>Flavobacteriia</taxon>
        <taxon>Flavobacteriales</taxon>
        <taxon>Flavobacteriaceae</taxon>
        <taxon>Mesohalobacter</taxon>
    </lineage>
</organism>
<protein>
    <submittedName>
        <fullName evidence="3">T9SS type B sorting domain-containing protein</fullName>
    </submittedName>
</protein>
<feature type="domain" description="Ig-like" evidence="2">
    <location>
        <begin position="344"/>
        <end position="416"/>
    </location>
</feature>
<dbReference type="Gene3D" id="2.60.40.2700">
    <property type="match status" value="1"/>
</dbReference>
<dbReference type="OrthoDB" id="1652165at2"/>
<dbReference type="EMBL" id="SWMU01000001">
    <property type="protein sequence ID" value="TKS56946.1"/>
    <property type="molecule type" value="Genomic_DNA"/>
</dbReference>
<evidence type="ECO:0000313" key="3">
    <source>
        <dbReference type="EMBL" id="TKS56946.1"/>
    </source>
</evidence>
<evidence type="ECO:0000313" key="4">
    <source>
        <dbReference type="Proteomes" id="UP000306552"/>
    </source>
</evidence>
<proteinExistence type="predicted"/>
<name>A0A4U5TS52_9FLAO</name>
<keyword evidence="1" id="KW-0472">Membrane</keyword>
<dbReference type="NCBIfam" id="TIGR04131">
    <property type="entry name" value="Bac_Flav_CTERM"/>
    <property type="match status" value="1"/>
</dbReference>
<keyword evidence="1" id="KW-1133">Transmembrane helix</keyword>
<dbReference type="InterPro" id="IPR044023">
    <property type="entry name" value="Ig_7"/>
</dbReference>
<keyword evidence="1" id="KW-0812">Transmembrane</keyword>
<evidence type="ECO:0000259" key="2">
    <source>
        <dbReference type="Pfam" id="PF19081"/>
    </source>
</evidence>
<feature type="transmembrane region" description="Helical" evidence="1">
    <location>
        <begin position="21"/>
        <end position="40"/>
    </location>
</feature>
<dbReference type="AlphaFoldDB" id="A0A4U5TS52"/>
<dbReference type="Pfam" id="PF19081">
    <property type="entry name" value="Ig_7"/>
    <property type="match status" value="1"/>
</dbReference>
<reference evidence="3 4" key="1">
    <citation type="submission" date="2019-04" db="EMBL/GenBank/DDBJ databases">
        <title>Psychroflexus halotolerans sp. nov., isolated from a marine solar saltern.</title>
        <authorList>
            <person name="Feng X."/>
        </authorList>
    </citation>
    <scope>NUCLEOTIDE SEQUENCE [LARGE SCALE GENOMIC DNA]</scope>
    <source>
        <strain evidence="3 4">WDS2C27</strain>
    </source>
</reference>
<dbReference type="Pfam" id="PF13585">
    <property type="entry name" value="CHU_C"/>
    <property type="match status" value="1"/>
</dbReference>
<dbReference type="InterPro" id="IPR026341">
    <property type="entry name" value="T9SS_type_B"/>
</dbReference>
<sequence>MIRDINFISLANVILYMKLKVFCSFILFTFGFMGWSQISFCPGNTGEAIFEEDFGQGTTNGPPLGADITTYTYVNQAPQDGQYTISSNLMQLDGFHDISDNTGNTNGKALIVNADFDAGLFFQIPIDGLCENNPYEFSAFLVNLYNISTNFCAGTGIPVNVRFQIWDETDTTLLVEGSTGDIPGTSTPSWEQYAVTFETLTGQTSVILKMLNNGDGGCGNDLAIDDIVFKSCGDLTEIFNENDENSIEICENESLDELFLSAVPDFSVYDSHFYQWQQSDDNVNWTNIPGETNETLELNNLNSTQFFRVKVAEDQINVNNNLCNSISNVFEVSVQDFIPAESLGDVEICEGENAVLQVQNNPNISVDWYDAPVGGNLLLEDSFSFEPESEGTFYVESTTIQGNCINPTRTAINFTLNNTPENESVSIEICPSESTILNAEIPNVTFSWSTGETTAQIEVDEAGTYSVERTTDDGCSSTKVFEVSLLEEAVVQDIKSVGRDIVIRLENEGDFSFALDGQNFQTSPIFENVAGGLYNISIQSSDCGIQVIEFPHLEIPQFFTPNGDGFNDVFRIPADRFFGEFSIFIFDRYGKLVASGESAPFVWDGTYNGRDLPSQDYWYRLEVDGQTFTGNFTLKR</sequence>
<accession>A0A4U5TS52</accession>